<evidence type="ECO:0000256" key="2">
    <source>
        <dbReference type="ARBA" id="ARBA00022980"/>
    </source>
</evidence>
<keyword evidence="3 4" id="KW-0687">Ribonucleoprotein</keyword>
<dbReference type="eggNOG" id="KOG3280">
    <property type="taxonomic scope" value="Eukaryota"/>
</dbReference>
<dbReference type="PANTHER" id="PTHR14413">
    <property type="entry name" value="RIBOSOMAL PROTEIN L17"/>
    <property type="match status" value="1"/>
</dbReference>
<dbReference type="GeneID" id="25903730"/>
<evidence type="ECO:0000313" key="5">
    <source>
        <dbReference type="EMBL" id="KNC84553.1"/>
    </source>
</evidence>
<gene>
    <name evidence="5" type="ORF">SARC_03226</name>
</gene>
<proteinExistence type="inferred from homology"/>
<dbReference type="Gene3D" id="3.90.1030.10">
    <property type="entry name" value="Ribosomal protein L17"/>
    <property type="match status" value="1"/>
</dbReference>
<dbReference type="PROSITE" id="PS01167">
    <property type="entry name" value="RIBOSOMAL_L17"/>
    <property type="match status" value="1"/>
</dbReference>
<dbReference type="Pfam" id="PF01196">
    <property type="entry name" value="Ribosomal_L17"/>
    <property type="match status" value="1"/>
</dbReference>
<evidence type="ECO:0000256" key="4">
    <source>
        <dbReference type="RuleBase" id="RU000660"/>
    </source>
</evidence>
<dbReference type="EMBL" id="KQ241756">
    <property type="protein sequence ID" value="KNC84553.1"/>
    <property type="molecule type" value="Genomic_DNA"/>
</dbReference>
<dbReference type="AlphaFoldDB" id="A0A0L0G8I5"/>
<dbReference type="InterPro" id="IPR000456">
    <property type="entry name" value="Ribosomal_bL17"/>
</dbReference>
<reference evidence="5 6" key="1">
    <citation type="submission" date="2011-02" db="EMBL/GenBank/DDBJ databases">
        <title>The Genome Sequence of Sphaeroforma arctica JP610.</title>
        <authorList>
            <consortium name="The Broad Institute Genome Sequencing Platform"/>
            <person name="Russ C."/>
            <person name="Cuomo C."/>
            <person name="Young S.K."/>
            <person name="Zeng Q."/>
            <person name="Gargeya S."/>
            <person name="Alvarado L."/>
            <person name="Berlin A."/>
            <person name="Chapman S.B."/>
            <person name="Chen Z."/>
            <person name="Freedman E."/>
            <person name="Gellesch M."/>
            <person name="Goldberg J."/>
            <person name="Griggs A."/>
            <person name="Gujja S."/>
            <person name="Heilman E."/>
            <person name="Heiman D."/>
            <person name="Howarth C."/>
            <person name="Mehta T."/>
            <person name="Neiman D."/>
            <person name="Pearson M."/>
            <person name="Roberts A."/>
            <person name="Saif S."/>
            <person name="Shea T."/>
            <person name="Shenoy N."/>
            <person name="Sisk P."/>
            <person name="Stolte C."/>
            <person name="Sykes S."/>
            <person name="White J."/>
            <person name="Yandava C."/>
            <person name="Burger G."/>
            <person name="Gray M.W."/>
            <person name="Holland P.W.H."/>
            <person name="King N."/>
            <person name="Lang F.B.F."/>
            <person name="Roger A.J."/>
            <person name="Ruiz-Trillo I."/>
            <person name="Haas B."/>
            <person name="Nusbaum C."/>
            <person name="Birren B."/>
        </authorList>
    </citation>
    <scope>NUCLEOTIDE SEQUENCE [LARGE SCALE GENOMIC DNA]</scope>
    <source>
        <strain evidence="5 6">JP610</strain>
    </source>
</reference>
<dbReference type="Proteomes" id="UP000054560">
    <property type="component" value="Unassembled WGS sequence"/>
</dbReference>
<comment type="similarity">
    <text evidence="1 4">Belongs to the bacterial ribosomal protein bL17 family.</text>
</comment>
<dbReference type="GO" id="GO:0006412">
    <property type="term" value="P:translation"/>
    <property type="evidence" value="ECO:0007669"/>
    <property type="project" value="InterPro"/>
</dbReference>
<dbReference type="RefSeq" id="XP_014158455.1">
    <property type="nucleotide sequence ID" value="XM_014302980.1"/>
</dbReference>
<keyword evidence="6" id="KW-1185">Reference proteome</keyword>
<evidence type="ECO:0000256" key="1">
    <source>
        <dbReference type="ARBA" id="ARBA00008777"/>
    </source>
</evidence>
<evidence type="ECO:0000313" key="6">
    <source>
        <dbReference type="Proteomes" id="UP000054560"/>
    </source>
</evidence>
<evidence type="ECO:0000256" key="3">
    <source>
        <dbReference type="ARBA" id="ARBA00023274"/>
    </source>
</evidence>
<protein>
    <submittedName>
        <fullName evidence="5">50S ribosomal protein L17</fullName>
    </submittedName>
</protein>
<dbReference type="GO" id="GO:0015934">
    <property type="term" value="C:large ribosomal subunit"/>
    <property type="evidence" value="ECO:0007669"/>
    <property type="project" value="TreeGrafter"/>
</dbReference>
<dbReference type="PANTHER" id="PTHR14413:SF16">
    <property type="entry name" value="LARGE RIBOSOMAL SUBUNIT PROTEIN BL17M"/>
    <property type="match status" value="1"/>
</dbReference>
<sequence>MKHGVKFSRLGRPSGHRRALLRNMVTSLVKFERIVTTKVKARELARAAEKIITTAKKTNGNANREANAYLLDNYALPKLFELAARYKYRDGGYTRILRLPNRTSDNAHMSVIEYVDNPFPPLREPKETRLAAIREKSQRKQNNMDKKRMLWEGPARVPRAKANSRGPVYATGEAVKKKPLISIEELGLD</sequence>
<organism evidence="5 6">
    <name type="scientific">Sphaeroforma arctica JP610</name>
    <dbReference type="NCBI Taxonomy" id="667725"/>
    <lineage>
        <taxon>Eukaryota</taxon>
        <taxon>Ichthyosporea</taxon>
        <taxon>Ichthyophonida</taxon>
        <taxon>Sphaeroforma</taxon>
    </lineage>
</organism>
<dbReference type="SUPFAM" id="SSF64263">
    <property type="entry name" value="Prokaryotic ribosomal protein L17"/>
    <property type="match status" value="1"/>
</dbReference>
<accession>A0A0L0G8I5</accession>
<dbReference type="STRING" id="667725.A0A0L0G8I5"/>
<dbReference type="InterPro" id="IPR036373">
    <property type="entry name" value="Ribosomal_bL17_sf"/>
</dbReference>
<keyword evidence="2 4" id="KW-0689">Ribosomal protein</keyword>
<dbReference type="GO" id="GO:0003735">
    <property type="term" value="F:structural constituent of ribosome"/>
    <property type="evidence" value="ECO:0007669"/>
    <property type="project" value="InterPro"/>
</dbReference>
<name>A0A0L0G8I5_9EUKA</name>
<dbReference type="OrthoDB" id="275000at2759"/>
<dbReference type="NCBIfam" id="TIGR00059">
    <property type="entry name" value="L17"/>
    <property type="match status" value="1"/>
</dbReference>
<dbReference type="InterPro" id="IPR047859">
    <property type="entry name" value="Ribosomal_bL17_CS"/>
</dbReference>